<feature type="domain" description="Small ribosomal subunit protein mS41 SAM" evidence="6">
    <location>
        <begin position="75"/>
        <end position="131"/>
    </location>
</feature>
<dbReference type="Proteomes" id="UP000689129">
    <property type="component" value="Unassembled WGS sequence"/>
</dbReference>
<evidence type="ECO:0000256" key="1">
    <source>
        <dbReference type="ARBA" id="ARBA00004173"/>
    </source>
</evidence>
<dbReference type="Pfam" id="PF09597">
    <property type="entry name" value="SAM_Ribosomal_mS41"/>
    <property type="match status" value="1"/>
</dbReference>
<dbReference type="AlphaFoldDB" id="A0A8I3ARK8"/>
<evidence type="ECO:0000256" key="4">
    <source>
        <dbReference type="ARBA" id="ARBA00035129"/>
    </source>
</evidence>
<evidence type="ECO:0000256" key="3">
    <source>
        <dbReference type="ARBA" id="ARBA00023128"/>
    </source>
</evidence>
<proteinExistence type="inferred from homology"/>
<dbReference type="OrthoDB" id="18595at2759"/>
<accession>A0A8I3ARK8</accession>
<dbReference type="PANTHER" id="PTHR28235:SF1">
    <property type="entry name" value="SMALL RIBOSOMAL SUBUNIT PROTEIN MS41"/>
    <property type="match status" value="1"/>
</dbReference>
<dbReference type="InterPro" id="IPR039603">
    <property type="entry name" value="Ribosomal_mS41"/>
</dbReference>
<dbReference type="GO" id="GO:0005739">
    <property type="term" value="C:mitochondrion"/>
    <property type="evidence" value="ECO:0007669"/>
    <property type="project" value="UniProtKB-SubCell"/>
</dbReference>
<protein>
    <recommendedName>
        <fullName evidence="4">Small ribosomal subunit protein mS41</fullName>
    </recommendedName>
</protein>
<dbReference type="SMART" id="SM01238">
    <property type="entry name" value="IGR"/>
    <property type="match status" value="1"/>
</dbReference>
<dbReference type="PANTHER" id="PTHR28235">
    <property type="entry name" value="PROTEIN FYV4, MITOCHONDRIAL"/>
    <property type="match status" value="1"/>
</dbReference>
<organism evidence="7 8">
    <name type="scientific">Verticillium longisporum</name>
    <name type="common">Verticillium dahliae var. longisporum</name>
    <dbReference type="NCBI Taxonomy" id="100787"/>
    <lineage>
        <taxon>Eukaryota</taxon>
        <taxon>Fungi</taxon>
        <taxon>Dikarya</taxon>
        <taxon>Ascomycota</taxon>
        <taxon>Pezizomycotina</taxon>
        <taxon>Sordariomycetes</taxon>
        <taxon>Hypocreomycetidae</taxon>
        <taxon>Glomerellales</taxon>
        <taxon>Plectosphaerellaceae</taxon>
        <taxon>Verticillium</taxon>
    </lineage>
</organism>
<dbReference type="InterPro" id="IPR019083">
    <property type="entry name" value="SAM_Ribosomal_mS41"/>
</dbReference>
<evidence type="ECO:0000259" key="6">
    <source>
        <dbReference type="SMART" id="SM01238"/>
    </source>
</evidence>
<evidence type="ECO:0000256" key="5">
    <source>
        <dbReference type="SAM" id="MobiDB-lite"/>
    </source>
</evidence>
<name>A0A8I3ARK8_VERLO</name>
<comment type="caution">
    <text evidence="7">The sequence shown here is derived from an EMBL/GenBank/DDBJ whole genome shotgun (WGS) entry which is preliminary data.</text>
</comment>
<feature type="compositionally biased region" description="Polar residues" evidence="5">
    <location>
        <begin position="1"/>
        <end position="20"/>
    </location>
</feature>
<evidence type="ECO:0000313" key="7">
    <source>
        <dbReference type="EMBL" id="KAG7136594.1"/>
    </source>
</evidence>
<reference evidence="7" key="1">
    <citation type="journal article" date="2021" name="Mol. Plant Pathol.">
        <title>A 20-kb lineage-specific genomic region tames virulence in pathogenic amphidiploid Verticillium longisporum.</title>
        <authorList>
            <person name="Harting R."/>
            <person name="Starke J."/>
            <person name="Kusch H."/>
            <person name="Poggeler S."/>
            <person name="Maurus I."/>
            <person name="Schluter R."/>
            <person name="Landesfeind M."/>
            <person name="Bulla I."/>
            <person name="Nowrousian M."/>
            <person name="de Jonge R."/>
            <person name="Stahlhut G."/>
            <person name="Hoff K.J."/>
            <person name="Asshauer K.P."/>
            <person name="Thurmer A."/>
            <person name="Stanke M."/>
            <person name="Daniel R."/>
            <person name="Morgenstern B."/>
            <person name="Thomma B.P.H.J."/>
            <person name="Kronstad J.W."/>
            <person name="Braus-Stromeyer S.A."/>
            <person name="Braus G.H."/>
        </authorList>
    </citation>
    <scope>NUCLEOTIDE SEQUENCE</scope>
    <source>
        <strain evidence="7">Vl32</strain>
    </source>
</reference>
<feature type="region of interest" description="Disordered" evidence="5">
    <location>
        <begin position="1"/>
        <end position="26"/>
    </location>
</feature>
<comment type="subcellular location">
    <subcellularLocation>
        <location evidence="1">Mitochondrion</location>
    </subcellularLocation>
</comment>
<gene>
    <name evidence="7" type="ORF">HYQ45_005898</name>
</gene>
<sequence length="253" mass="28076">MRRGANTTSGFRSGVTNQSELVRPLRSTMKAPQLRIPSLSSIAPRVSTVNTCQLRWASKRTTPAIPQPVPLVPDVPTLLKVLGRGLSQYAEKFPTWNSLFTSDSMQMKELGIEPPRTRRYLLAWLERYRQGALGPGGDFKHVENGEAYLQIATTEAQDSKWVINVPAGQKADGTVQGPDERVRGYQVRGASAITGPYALPLKAGDGAKVQVVEGMWEHRQGIKVDGGERRRTEVRYKKRIAQRKAEIEASRRG</sequence>
<dbReference type="EMBL" id="JAEMWZ010000100">
    <property type="protein sequence ID" value="KAG7136594.1"/>
    <property type="molecule type" value="Genomic_DNA"/>
</dbReference>
<evidence type="ECO:0000256" key="2">
    <source>
        <dbReference type="ARBA" id="ARBA00010492"/>
    </source>
</evidence>
<evidence type="ECO:0000313" key="8">
    <source>
        <dbReference type="Proteomes" id="UP000689129"/>
    </source>
</evidence>
<comment type="similarity">
    <text evidence="2">Belongs to the mitochondrion-specific ribosomal protein mS41 family.</text>
</comment>
<keyword evidence="3" id="KW-0496">Mitochondrion</keyword>